<evidence type="ECO:0000256" key="5">
    <source>
        <dbReference type="ARBA" id="ARBA00023242"/>
    </source>
</evidence>
<evidence type="ECO:0000256" key="6">
    <source>
        <dbReference type="SAM" id="MobiDB-lite"/>
    </source>
</evidence>
<feature type="region of interest" description="Disordered" evidence="6">
    <location>
        <begin position="1"/>
        <end position="171"/>
    </location>
</feature>
<keyword evidence="3" id="KW-0238">DNA-binding</keyword>
<evidence type="ECO:0000313" key="8">
    <source>
        <dbReference type="Proteomes" id="UP000489600"/>
    </source>
</evidence>
<evidence type="ECO:0000256" key="3">
    <source>
        <dbReference type="ARBA" id="ARBA00023125"/>
    </source>
</evidence>
<sequence length="493" mass="55993">MEKNRACTSQEPQKNPQDSSSPSNETEISISDVPIPPAKKIRTTSMSQEQRVTPRDSSFSPSNETEKSISDVTTSPANKIGTTSMSQEQRETTQDSSFSPPNETEMSISDVLISPAKNNCTEQREISKESSSSPSNGTEMIISDVPTSPAKNIGSNTSQEQRETTQDSSKETELVLFGVSMTPGKKSRTKMRQEQRETFQEPSLLPSKETKLVLFGVMISPVKQEQREIHRAYLFLASKEMKMPLTGISISPAKSMSQEPREIPNEYLLFPSKETEMDMSLSSASPMDIDEDLKKTGSLEDTEKGFVSTNLCLYDETWLPGNPSYPKVTCAPRDDEFTKQQARKMKEMRFLSKEQREEEKLYGVTTELTLFTDPWIIKKEMKITDIRIQLSLSKPIVESYILKYLSEDDQKNKFRQGSSEVTVNVYDTDTHTTHKMLLRSGMNRYCLKKSWRSDFVNRRGLKIGDEVGFFWDHSRSTLNFRVLSRAITDELKL</sequence>
<reference evidence="7" key="1">
    <citation type="submission" date="2019-07" db="EMBL/GenBank/DDBJ databases">
        <authorList>
            <person name="Dittberner H."/>
        </authorList>
    </citation>
    <scope>NUCLEOTIDE SEQUENCE [LARGE SCALE GENOMIC DNA]</scope>
</reference>
<keyword evidence="8" id="KW-1185">Reference proteome</keyword>
<keyword evidence="4" id="KW-0804">Transcription</keyword>
<evidence type="ECO:0008006" key="9">
    <source>
        <dbReference type="Google" id="ProtNLM"/>
    </source>
</evidence>
<dbReference type="PANTHER" id="PTHR34269">
    <property type="entry name" value="TRANSCRIPTION FACTOR B3-DOMAIN FAMILY-RELATED"/>
    <property type="match status" value="1"/>
</dbReference>
<dbReference type="InterPro" id="IPR003340">
    <property type="entry name" value="B3_DNA-bd"/>
</dbReference>
<comment type="subcellular location">
    <subcellularLocation>
        <location evidence="1">Nucleus</location>
    </subcellularLocation>
</comment>
<dbReference type="CDD" id="cd10017">
    <property type="entry name" value="B3_DNA"/>
    <property type="match status" value="1"/>
</dbReference>
<dbReference type="Proteomes" id="UP000489600">
    <property type="component" value="Unassembled WGS sequence"/>
</dbReference>
<feature type="compositionally biased region" description="Polar residues" evidence="6">
    <location>
        <begin position="43"/>
        <end position="63"/>
    </location>
</feature>
<feature type="compositionally biased region" description="Basic and acidic residues" evidence="6">
    <location>
        <begin position="160"/>
        <end position="171"/>
    </location>
</feature>
<accession>A0A565B283</accession>
<dbReference type="GO" id="GO:0005634">
    <property type="term" value="C:nucleus"/>
    <property type="evidence" value="ECO:0007669"/>
    <property type="project" value="UniProtKB-SubCell"/>
</dbReference>
<gene>
    <name evidence="7" type="ORF">ANE_LOCUS6216</name>
</gene>
<feature type="compositionally biased region" description="Polar residues" evidence="6">
    <location>
        <begin position="1"/>
        <end position="29"/>
    </location>
</feature>
<evidence type="ECO:0000256" key="4">
    <source>
        <dbReference type="ARBA" id="ARBA00023163"/>
    </source>
</evidence>
<keyword evidence="2" id="KW-0805">Transcription regulation</keyword>
<evidence type="ECO:0000256" key="2">
    <source>
        <dbReference type="ARBA" id="ARBA00023015"/>
    </source>
</evidence>
<keyword evidence="5" id="KW-0539">Nucleus</keyword>
<organism evidence="7 8">
    <name type="scientific">Arabis nemorensis</name>
    <dbReference type="NCBI Taxonomy" id="586526"/>
    <lineage>
        <taxon>Eukaryota</taxon>
        <taxon>Viridiplantae</taxon>
        <taxon>Streptophyta</taxon>
        <taxon>Embryophyta</taxon>
        <taxon>Tracheophyta</taxon>
        <taxon>Spermatophyta</taxon>
        <taxon>Magnoliopsida</taxon>
        <taxon>eudicotyledons</taxon>
        <taxon>Gunneridae</taxon>
        <taxon>Pentapetalae</taxon>
        <taxon>rosids</taxon>
        <taxon>malvids</taxon>
        <taxon>Brassicales</taxon>
        <taxon>Brassicaceae</taxon>
        <taxon>Arabideae</taxon>
        <taxon>Arabis</taxon>
    </lineage>
</organism>
<comment type="caution">
    <text evidence="7">The sequence shown here is derived from an EMBL/GenBank/DDBJ whole genome shotgun (WGS) entry which is preliminary data.</text>
</comment>
<dbReference type="EMBL" id="CABITT030000002">
    <property type="protein sequence ID" value="VVA95771.1"/>
    <property type="molecule type" value="Genomic_DNA"/>
</dbReference>
<evidence type="ECO:0000256" key="1">
    <source>
        <dbReference type="ARBA" id="ARBA00004123"/>
    </source>
</evidence>
<dbReference type="AlphaFoldDB" id="A0A565B283"/>
<evidence type="ECO:0000313" key="7">
    <source>
        <dbReference type="EMBL" id="VVA95771.1"/>
    </source>
</evidence>
<protein>
    <recommendedName>
        <fullName evidence="9">TF-B3 domain-containing protein</fullName>
    </recommendedName>
</protein>
<proteinExistence type="predicted"/>
<dbReference type="PANTHER" id="PTHR34269:SF18">
    <property type="entry name" value="TF-B3 DOMAIN-CONTAINING PROTEIN"/>
    <property type="match status" value="1"/>
</dbReference>
<dbReference type="Gene3D" id="2.40.330.10">
    <property type="entry name" value="DNA-binding pseudobarrel domain"/>
    <property type="match status" value="1"/>
</dbReference>
<dbReference type="InterPro" id="IPR051442">
    <property type="entry name" value="B3_domain"/>
</dbReference>
<dbReference type="GO" id="GO:0003677">
    <property type="term" value="F:DNA binding"/>
    <property type="evidence" value="ECO:0007669"/>
    <property type="project" value="UniProtKB-KW"/>
</dbReference>
<feature type="compositionally biased region" description="Polar residues" evidence="6">
    <location>
        <begin position="70"/>
        <end position="87"/>
    </location>
</feature>
<feature type="compositionally biased region" description="Polar residues" evidence="6">
    <location>
        <begin position="94"/>
        <end position="107"/>
    </location>
</feature>
<dbReference type="SUPFAM" id="SSF101936">
    <property type="entry name" value="DNA-binding pseudobarrel domain"/>
    <property type="match status" value="1"/>
</dbReference>
<name>A0A565B283_9BRAS</name>
<feature type="compositionally biased region" description="Polar residues" evidence="6">
    <location>
        <begin position="145"/>
        <end position="159"/>
    </location>
</feature>
<dbReference type="OrthoDB" id="1060471at2759"/>
<dbReference type="InterPro" id="IPR015300">
    <property type="entry name" value="DNA-bd_pseudobarrel_sf"/>
</dbReference>